<dbReference type="Proteomes" id="UP001374584">
    <property type="component" value="Unassembled WGS sequence"/>
</dbReference>
<accession>A0AAN9LJR0</accession>
<evidence type="ECO:0000313" key="1">
    <source>
        <dbReference type="EMBL" id="KAK7335338.1"/>
    </source>
</evidence>
<comment type="caution">
    <text evidence="1">The sequence shown here is derived from an EMBL/GenBank/DDBJ whole genome shotgun (WGS) entry which is preliminary data.</text>
</comment>
<organism evidence="1 2">
    <name type="scientific">Phaseolus coccineus</name>
    <name type="common">Scarlet runner bean</name>
    <name type="synonym">Phaseolus multiflorus</name>
    <dbReference type="NCBI Taxonomy" id="3886"/>
    <lineage>
        <taxon>Eukaryota</taxon>
        <taxon>Viridiplantae</taxon>
        <taxon>Streptophyta</taxon>
        <taxon>Embryophyta</taxon>
        <taxon>Tracheophyta</taxon>
        <taxon>Spermatophyta</taxon>
        <taxon>Magnoliopsida</taxon>
        <taxon>eudicotyledons</taxon>
        <taxon>Gunneridae</taxon>
        <taxon>Pentapetalae</taxon>
        <taxon>rosids</taxon>
        <taxon>fabids</taxon>
        <taxon>Fabales</taxon>
        <taxon>Fabaceae</taxon>
        <taxon>Papilionoideae</taxon>
        <taxon>50 kb inversion clade</taxon>
        <taxon>NPAAA clade</taxon>
        <taxon>indigoferoid/millettioid clade</taxon>
        <taxon>Phaseoleae</taxon>
        <taxon>Phaseolus</taxon>
    </lineage>
</organism>
<dbReference type="AlphaFoldDB" id="A0AAN9LJR0"/>
<evidence type="ECO:0000313" key="2">
    <source>
        <dbReference type="Proteomes" id="UP001374584"/>
    </source>
</evidence>
<sequence length="148" mass="16516">MISCFSEHCYPCSKCEENLIVLKSPISNLHFAPATLNLKPNPLIQNVMQPVHPLPSSCREPMESWKRGSASDFSYLVHGLLELLLLASVIGDVNLTLEINLLRHKPQPQSRGHHEAVTTPPTHAFPLPPLTIATSSGCYNYHREKSRI</sequence>
<keyword evidence="2" id="KW-1185">Reference proteome</keyword>
<dbReference type="EMBL" id="JAYMYR010000010">
    <property type="protein sequence ID" value="KAK7335338.1"/>
    <property type="molecule type" value="Genomic_DNA"/>
</dbReference>
<proteinExistence type="predicted"/>
<gene>
    <name evidence="1" type="ORF">VNO80_27117</name>
</gene>
<reference evidence="1 2" key="1">
    <citation type="submission" date="2024-01" db="EMBL/GenBank/DDBJ databases">
        <title>The genomes of 5 underutilized Papilionoideae crops provide insights into root nodulation and disease resistanc.</title>
        <authorList>
            <person name="Jiang F."/>
        </authorList>
    </citation>
    <scope>NUCLEOTIDE SEQUENCE [LARGE SCALE GENOMIC DNA]</scope>
    <source>
        <strain evidence="1">JINMINGXINNONG_FW02</strain>
        <tissue evidence="1">Leaves</tissue>
    </source>
</reference>
<protein>
    <submittedName>
        <fullName evidence="1">Uncharacterized protein</fullName>
    </submittedName>
</protein>
<name>A0AAN9LJR0_PHACN</name>